<dbReference type="EMBL" id="KZ020044">
    <property type="protein sequence ID" value="PIO13847.1"/>
    <property type="molecule type" value="Genomic_DNA"/>
</dbReference>
<keyword evidence="3" id="KW-1185">Reference proteome</keyword>
<gene>
    <name evidence="2" type="ORF">AB205_0119020</name>
</gene>
<evidence type="ECO:0000313" key="2">
    <source>
        <dbReference type="EMBL" id="PIO13847.1"/>
    </source>
</evidence>
<feature type="non-terminal residue" evidence="2">
    <location>
        <position position="1"/>
    </location>
</feature>
<proteinExistence type="predicted"/>
<protein>
    <submittedName>
        <fullName evidence="2">Uncharacterized protein</fullName>
    </submittedName>
</protein>
<dbReference type="AlphaFoldDB" id="A0A2G9QE26"/>
<feature type="transmembrane region" description="Helical" evidence="1">
    <location>
        <begin position="125"/>
        <end position="149"/>
    </location>
</feature>
<organism evidence="2 3">
    <name type="scientific">Aquarana catesbeiana</name>
    <name type="common">American bullfrog</name>
    <name type="synonym">Rana catesbeiana</name>
    <dbReference type="NCBI Taxonomy" id="8400"/>
    <lineage>
        <taxon>Eukaryota</taxon>
        <taxon>Metazoa</taxon>
        <taxon>Chordata</taxon>
        <taxon>Craniata</taxon>
        <taxon>Vertebrata</taxon>
        <taxon>Euteleostomi</taxon>
        <taxon>Amphibia</taxon>
        <taxon>Batrachia</taxon>
        <taxon>Anura</taxon>
        <taxon>Neobatrachia</taxon>
        <taxon>Ranoidea</taxon>
        <taxon>Ranidae</taxon>
        <taxon>Aquarana</taxon>
    </lineage>
</organism>
<sequence>VLSFEVEDAAIVIEEAGYEITKFLLLHHRGLGYREEECNRLMGILDDYTNIMAGCVPAESYNHPLRKPIKDYFKKLDTLLGKENFTECTKWNNTVGSQETLELVSHLKGKQQHHLIRKQKNFMYFLFKIMYFLCFFRPFFFFNFCTILIL</sequence>
<keyword evidence="1" id="KW-1133">Transmembrane helix</keyword>
<accession>A0A2G9QE26</accession>
<reference evidence="3" key="1">
    <citation type="journal article" date="2017" name="Nat. Commun.">
        <title>The North American bullfrog draft genome provides insight into hormonal regulation of long noncoding RNA.</title>
        <authorList>
            <person name="Hammond S.A."/>
            <person name="Warren R.L."/>
            <person name="Vandervalk B.P."/>
            <person name="Kucuk E."/>
            <person name="Khan H."/>
            <person name="Gibb E.A."/>
            <person name="Pandoh P."/>
            <person name="Kirk H."/>
            <person name="Zhao Y."/>
            <person name="Jones M."/>
            <person name="Mungall A.J."/>
            <person name="Coope R."/>
            <person name="Pleasance S."/>
            <person name="Moore R.A."/>
            <person name="Holt R.A."/>
            <person name="Round J.M."/>
            <person name="Ohora S."/>
            <person name="Walle B.V."/>
            <person name="Veldhoen N."/>
            <person name="Helbing C.C."/>
            <person name="Birol I."/>
        </authorList>
    </citation>
    <scope>NUCLEOTIDE SEQUENCE [LARGE SCALE GENOMIC DNA]</scope>
</reference>
<name>A0A2G9QE26_AQUCT</name>
<evidence type="ECO:0000313" key="3">
    <source>
        <dbReference type="Proteomes" id="UP000228934"/>
    </source>
</evidence>
<keyword evidence="1" id="KW-0812">Transmembrane</keyword>
<keyword evidence="1" id="KW-0472">Membrane</keyword>
<evidence type="ECO:0000256" key="1">
    <source>
        <dbReference type="SAM" id="Phobius"/>
    </source>
</evidence>
<dbReference type="Proteomes" id="UP000228934">
    <property type="component" value="Unassembled WGS sequence"/>
</dbReference>